<keyword evidence="16" id="KW-0472">Membrane</keyword>
<evidence type="ECO:0000256" key="16">
    <source>
        <dbReference type="ARBA" id="ARBA00023136"/>
    </source>
</evidence>
<dbReference type="InterPro" id="IPR001611">
    <property type="entry name" value="Leu-rich_rpt"/>
</dbReference>
<dbReference type="SMART" id="SM00367">
    <property type="entry name" value="LRR_CC"/>
    <property type="match status" value="9"/>
</dbReference>
<dbReference type="Pfam" id="PF14484">
    <property type="entry name" value="FISNA"/>
    <property type="match status" value="1"/>
</dbReference>
<sequence length="1536" mass="171581">MIEGVPNQGDARLLRETYTELYITEGGGGEVNDEHEVRQIERISWRKATQGRPINCNDIFKILSDNDWRKGHVVSVRHRDISGDSEDDDDDDYDDICYDDIYFKSSANLSPTLPYSKPSHRQQPPMRMRTVLTKGVAGIGKTVSVQRFILDWAEGQANQDVDFIFPLPFRELNLMKEMKLCLMDLILHFFSNINDPKILTSSEYKLVFIFDGLDECRLPLDFQFNPRCSDVTMPAPVDVLLTNLIKGNLLPYALLWITTRPAAASHIPPKYVDQLTEIRGFSGPQKEEYFRKNITDEDLASRTITHLKSCRSLFIMCHMPMFCWILATVVERMSDASERVALPRTLTQTYTHFLIVQTSVKTEKYQERRETDEEMIFNLGKLAFQQLEKGNVIFYEEDLRECGIDVMEASVYSGVCTQIFREEPGLYRGKVFSFVHLSIQEFLAALFVFLCLCNKDRVLPDQQNTSQLSALFRAATFHDLHKTAVNLALASDNGHLDLFLRFLLGLTLESNQILLRHLLPQTRCQIHSLEPTVQFIKQRIGDQNALDRRINLFYCLNELNHHAVVEDIDRSSGTLSVEMLLPAAWKTRKFEFKISEEQVDEFDLQKYIRTPEKDLTELLSPDEVFQRLIPVVTSAFLQNCSLTEKSCATLASAARSSSSCLKELDLRGNGLRDAGVTYLADLLNNPQCKLRRLVLSWCSLTEKSCDVLASAARSASCSLKELDLSGNELCDAGVQHLSDLLKNPHCKLEKLVLRSCSLTEKSCAALASVAITSSFGLRELNLSKNKLLDAGVQHLSDLLRAPHCKLEKLELENCSLTEKSCAALATAIVTSTCSLKSLNLSKNDLYDTGVQHLSDLLKNPLCKLEKLELIKCLLTKGSCVVLASAASSVSCSLKRLTLGGNELYDAGVEHLSELLKDPHCKLETLEMGGCRLTERSCAAIASAAGSAFCCLKELILSYNRLQDAGVQHLSDLLHNPNCKLETLELQRCAITEQGCAALASAATSTPCSLKALTLSGNRLYDAGITHMAEFLKSPHCQLEKLVLRWCSLTEKSCTVLASALSSHSCLKELDLWGTVLPHSDDLQHLTGLLKNPSSKLETLTVAGHTFRKKHPEQPAVVISRPLHSDAAELQLTHKAQPDPGTQLLSAEPPKEGPHSNFLLRSCESCVEVPDSSHWVLLEPEVSTEKSISTYSLSSPAGSYECSITGLRWSCAGPVTLQYHFTDWYVFAEQLAQMQLRPAGPLMDIRITSGELEEIHLPHFLCLGGSKAPQSKAVKVLHEQDGGVSLEECELTRHHARILQPSFSLLGLVLSVIDWVMPKVHCELLLFCTCSSPLVLHVYLVPNDPAHIRAIHTKEKPKAVWIDKPGATGPLRHEDSVCVRTSCESEIVPEKINLWPLSTGNYCEVYMEVPDESFDMEVVSSQRTELVWRAKIRRKDYLPPSGDQGQVGSKVAAVFVDENRAELIRRVTEVMPVADELFSQRVIGQETYATIQAAATSQGKMRALYEGLHSAGAQGKLAFYRILQAQQRLLVEELWAA</sequence>
<dbReference type="InterPro" id="IPR025307">
    <property type="entry name" value="FIIND_dom"/>
</dbReference>
<dbReference type="SMART" id="SM00368">
    <property type="entry name" value="LRR_RI"/>
    <property type="match status" value="15"/>
</dbReference>
<dbReference type="InterPro" id="IPR041267">
    <property type="entry name" value="NLRP_HD2"/>
</dbReference>
<gene>
    <name evidence="25" type="ORF">ACEWY4_024715</name>
</gene>
<evidence type="ECO:0000259" key="23">
    <source>
        <dbReference type="PROSITE" id="PS50837"/>
    </source>
</evidence>
<evidence type="ECO:0000256" key="21">
    <source>
        <dbReference type="ARBA" id="ARBA00038296"/>
    </source>
</evidence>
<evidence type="ECO:0000313" key="26">
    <source>
        <dbReference type="Proteomes" id="UP001591681"/>
    </source>
</evidence>
<dbReference type="GO" id="GO:0005524">
    <property type="term" value="F:ATP binding"/>
    <property type="evidence" value="ECO:0007669"/>
    <property type="project" value="UniProtKB-KW"/>
</dbReference>
<name>A0ABD1IVJ6_9TELE</name>
<dbReference type="PROSITE" id="PS50209">
    <property type="entry name" value="CARD"/>
    <property type="match status" value="1"/>
</dbReference>
<keyword evidence="10" id="KW-0378">Hydrolase</keyword>
<keyword evidence="12" id="KW-0547">Nucleotide-binding</keyword>
<evidence type="ECO:0000256" key="6">
    <source>
        <dbReference type="ARBA" id="ARBA00022490"/>
    </source>
</evidence>
<feature type="domain" description="FIIND" evidence="24">
    <location>
        <begin position="1170"/>
        <end position="1445"/>
    </location>
</feature>
<keyword evidence="5" id="KW-1003">Cell membrane</keyword>
<organism evidence="25 26">
    <name type="scientific">Coilia grayii</name>
    <name type="common">Gray's grenadier anchovy</name>
    <dbReference type="NCBI Taxonomy" id="363190"/>
    <lineage>
        <taxon>Eukaryota</taxon>
        <taxon>Metazoa</taxon>
        <taxon>Chordata</taxon>
        <taxon>Craniata</taxon>
        <taxon>Vertebrata</taxon>
        <taxon>Euteleostomi</taxon>
        <taxon>Actinopterygii</taxon>
        <taxon>Neopterygii</taxon>
        <taxon>Teleostei</taxon>
        <taxon>Clupei</taxon>
        <taxon>Clupeiformes</taxon>
        <taxon>Clupeoidei</taxon>
        <taxon>Engraulidae</taxon>
        <taxon>Coilinae</taxon>
        <taxon>Coilia</taxon>
    </lineage>
</organism>
<dbReference type="Gene3D" id="3.80.10.10">
    <property type="entry name" value="Ribonuclease Inhibitor"/>
    <property type="match status" value="3"/>
</dbReference>
<comment type="similarity">
    <text evidence="21">Belongs to the NOD1-NOD2 family.</text>
</comment>
<dbReference type="Pfam" id="PF05729">
    <property type="entry name" value="NACHT"/>
    <property type="match status" value="1"/>
</dbReference>
<dbReference type="InterPro" id="IPR011029">
    <property type="entry name" value="DEATH-like_dom_sf"/>
</dbReference>
<reference evidence="25 26" key="1">
    <citation type="submission" date="2024-09" db="EMBL/GenBank/DDBJ databases">
        <title>A chromosome-level genome assembly of Gray's grenadier anchovy, Coilia grayii.</title>
        <authorList>
            <person name="Fu Z."/>
        </authorList>
    </citation>
    <scope>NUCLEOTIDE SEQUENCE [LARGE SCALE GENOMIC DNA]</scope>
    <source>
        <strain evidence="25">G4</strain>
        <tissue evidence="25">Muscle</tissue>
    </source>
</reference>
<evidence type="ECO:0000256" key="2">
    <source>
        <dbReference type="ARBA" id="ARBA00004187"/>
    </source>
</evidence>
<evidence type="ECO:0000256" key="18">
    <source>
        <dbReference type="ARBA" id="ARBA00023198"/>
    </source>
</evidence>
<dbReference type="GO" id="GO:0061702">
    <property type="term" value="C:canonical inflammasome complex"/>
    <property type="evidence" value="ECO:0007669"/>
    <property type="project" value="UniProtKB-SubCell"/>
</dbReference>
<dbReference type="SUPFAM" id="SSF52047">
    <property type="entry name" value="RNI-like"/>
    <property type="match status" value="2"/>
</dbReference>
<evidence type="ECO:0000256" key="17">
    <source>
        <dbReference type="ARBA" id="ARBA00023139"/>
    </source>
</evidence>
<keyword evidence="6" id="KW-0963">Cytoplasm</keyword>
<dbReference type="GO" id="GO:0012501">
    <property type="term" value="P:programmed cell death"/>
    <property type="evidence" value="ECO:0007669"/>
    <property type="project" value="UniProtKB-KW"/>
</dbReference>
<evidence type="ECO:0000259" key="24">
    <source>
        <dbReference type="PROSITE" id="PS51830"/>
    </source>
</evidence>
<evidence type="ECO:0000256" key="9">
    <source>
        <dbReference type="ARBA" id="ARBA00022614"/>
    </source>
</evidence>
<comment type="subcellular location">
    <subcellularLocation>
        <location evidence="2">Basolateral cell membrane</location>
    </subcellularLocation>
    <subcellularLocation>
        <location evidence="3">Cell membrane</location>
        <topology evidence="3">Lipid-anchor</topology>
    </subcellularLocation>
    <subcellularLocation>
        <location evidence="1">Inflammasome</location>
    </subcellularLocation>
</comment>
<keyword evidence="14" id="KW-0832">Ubl conjugation</keyword>
<dbReference type="InterPro" id="IPR006553">
    <property type="entry name" value="Leu-rich_rpt_Cys-con_subtyp"/>
</dbReference>
<dbReference type="GO" id="GO:0006954">
    <property type="term" value="P:inflammatory response"/>
    <property type="evidence" value="ECO:0007669"/>
    <property type="project" value="UniProtKB-KW"/>
</dbReference>
<dbReference type="InterPro" id="IPR029495">
    <property type="entry name" value="NACHT-assoc"/>
</dbReference>
<dbReference type="Pfam" id="PF00619">
    <property type="entry name" value="CARD"/>
    <property type="match status" value="1"/>
</dbReference>
<keyword evidence="15" id="KW-0391">Immunity</keyword>
<dbReference type="Pfam" id="PF13553">
    <property type="entry name" value="FIIND"/>
    <property type="match status" value="1"/>
</dbReference>
<evidence type="ECO:0000256" key="12">
    <source>
        <dbReference type="ARBA" id="ARBA00022741"/>
    </source>
</evidence>
<dbReference type="GO" id="GO:0006508">
    <property type="term" value="P:proteolysis"/>
    <property type="evidence" value="ECO:0007669"/>
    <property type="project" value="UniProtKB-KW"/>
</dbReference>
<dbReference type="EMBL" id="JBHFQA010000022">
    <property type="protein sequence ID" value="KAL2078971.1"/>
    <property type="molecule type" value="Genomic_DNA"/>
</dbReference>
<evidence type="ECO:0000256" key="10">
    <source>
        <dbReference type="ARBA" id="ARBA00022670"/>
    </source>
</evidence>
<dbReference type="Pfam" id="PF17776">
    <property type="entry name" value="NLRC4_HD2"/>
    <property type="match status" value="1"/>
</dbReference>
<keyword evidence="20" id="KW-0449">Lipoprotein</keyword>
<evidence type="ECO:0000256" key="13">
    <source>
        <dbReference type="ARBA" id="ARBA00022840"/>
    </source>
</evidence>
<dbReference type="InterPro" id="IPR001315">
    <property type="entry name" value="CARD"/>
</dbReference>
<keyword evidence="17" id="KW-0564">Palmitate</keyword>
<keyword evidence="7" id="KW-0399">Innate immunity</keyword>
<protein>
    <submittedName>
        <fullName evidence="25">Uncharacterized protein</fullName>
    </submittedName>
</protein>
<proteinExistence type="inferred from homology"/>
<dbReference type="Gene3D" id="1.10.533.10">
    <property type="entry name" value="Death Domain, Fas"/>
    <property type="match status" value="1"/>
</dbReference>
<keyword evidence="10" id="KW-0645">Protease</keyword>
<comment type="similarity">
    <text evidence="4">Belongs to the NLRP family.</text>
</comment>
<keyword evidence="8" id="KW-1210">Necrosis</keyword>
<accession>A0ABD1IVJ6</accession>
<dbReference type="InterPro" id="IPR033516">
    <property type="entry name" value="CARD8/ASC/NALP1_CARD"/>
</dbReference>
<dbReference type="Proteomes" id="UP001591681">
    <property type="component" value="Unassembled WGS sequence"/>
</dbReference>
<keyword evidence="19" id="KW-1271">Inflammasome</keyword>
<dbReference type="Pfam" id="PF23679">
    <property type="entry name" value="UPA-FIIND"/>
    <property type="match status" value="1"/>
</dbReference>
<evidence type="ECO:0000256" key="11">
    <source>
        <dbReference type="ARBA" id="ARBA00022737"/>
    </source>
</evidence>
<keyword evidence="18" id="KW-0395">Inflammatory response</keyword>
<feature type="domain" description="CARD" evidence="22">
    <location>
        <begin position="1447"/>
        <end position="1536"/>
    </location>
</feature>
<evidence type="ECO:0000256" key="8">
    <source>
        <dbReference type="ARBA" id="ARBA00022590"/>
    </source>
</evidence>
<dbReference type="GO" id="GO:0045087">
    <property type="term" value="P:innate immune response"/>
    <property type="evidence" value="ECO:0007669"/>
    <property type="project" value="UniProtKB-KW"/>
</dbReference>
<dbReference type="PANTHER" id="PTHR24106">
    <property type="entry name" value="NACHT, LRR AND CARD DOMAINS-CONTAINING"/>
    <property type="match status" value="1"/>
</dbReference>
<evidence type="ECO:0000256" key="5">
    <source>
        <dbReference type="ARBA" id="ARBA00022475"/>
    </source>
</evidence>
<evidence type="ECO:0000313" key="25">
    <source>
        <dbReference type="EMBL" id="KAL2078971.1"/>
    </source>
</evidence>
<dbReference type="Pfam" id="PF17779">
    <property type="entry name" value="WHD_NOD2"/>
    <property type="match status" value="1"/>
</dbReference>
<dbReference type="InterPro" id="IPR051261">
    <property type="entry name" value="NLR"/>
</dbReference>
<evidence type="ECO:0000256" key="4">
    <source>
        <dbReference type="ARBA" id="ARBA00008665"/>
    </source>
</evidence>
<evidence type="ECO:0000256" key="3">
    <source>
        <dbReference type="ARBA" id="ARBA00004193"/>
    </source>
</evidence>
<keyword evidence="9" id="KW-0433">Leucine-rich repeat</keyword>
<evidence type="ECO:0000259" key="22">
    <source>
        <dbReference type="PROSITE" id="PS50209"/>
    </source>
</evidence>
<evidence type="ECO:0000256" key="15">
    <source>
        <dbReference type="ARBA" id="ARBA00022859"/>
    </source>
</evidence>
<evidence type="ECO:0000256" key="14">
    <source>
        <dbReference type="ARBA" id="ARBA00022843"/>
    </source>
</evidence>
<dbReference type="InterPro" id="IPR041075">
    <property type="entry name" value="NOD1/2_WH"/>
</dbReference>
<dbReference type="SMART" id="SM01288">
    <property type="entry name" value="FISNA"/>
    <property type="match status" value="1"/>
</dbReference>
<dbReference type="SUPFAM" id="SSF47986">
    <property type="entry name" value="DEATH domain"/>
    <property type="match status" value="1"/>
</dbReference>
<dbReference type="InterPro" id="IPR007111">
    <property type="entry name" value="NACHT_NTPase"/>
</dbReference>
<evidence type="ECO:0000256" key="1">
    <source>
        <dbReference type="ARBA" id="ARBA00004110"/>
    </source>
</evidence>
<dbReference type="PROSITE" id="PS50837">
    <property type="entry name" value="NACHT"/>
    <property type="match status" value="1"/>
</dbReference>
<dbReference type="InterPro" id="IPR032675">
    <property type="entry name" value="LRR_dom_sf"/>
</dbReference>
<keyword evidence="26" id="KW-1185">Reference proteome</keyword>
<feature type="domain" description="NACHT" evidence="23">
    <location>
        <begin position="129"/>
        <end position="263"/>
    </location>
</feature>
<dbReference type="GO" id="GO:0016323">
    <property type="term" value="C:basolateral plasma membrane"/>
    <property type="evidence" value="ECO:0007669"/>
    <property type="project" value="UniProtKB-SubCell"/>
</dbReference>
<keyword evidence="11" id="KW-0677">Repeat</keyword>
<evidence type="ECO:0000256" key="7">
    <source>
        <dbReference type="ARBA" id="ARBA00022588"/>
    </source>
</evidence>
<keyword evidence="13" id="KW-0067">ATP-binding</keyword>
<evidence type="ECO:0000256" key="19">
    <source>
        <dbReference type="ARBA" id="ARBA00023233"/>
    </source>
</evidence>
<dbReference type="CDD" id="cd08330">
    <property type="entry name" value="CARD_ASC_NALP1"/>
    <property type="match status" value="1"/>
</dbReference>
<dbReference type="PROSITE" id="PS51830">
    <property type="entry name" value="FIIND"/>
    <property type="match status" value="1"/>
</dbReference>
<evidence type="ECO:0000256" key="20">
    <source>
        <dbReference type="ARBA" id="ARBA00023288"/>
    </source>
</evidence>
<dbReference type="InterPro" id="IPR027417">
    <property type="entry name" value="P-loop_NTPase"/>
</dbReference>
<dbReference type="GO" id="GO:0008233">
    <property type="term" value="F:peptidase activity"/>
    <property type="evidence" value="ECO:0007669"/>
    <property type="project" value="UniProtKB-KW"/>
</dbReference>
<dbReference type="Gene3D" id="3.40.50.300">
    <property type="entry name" value="P-loop containing nucleotide triphosphate hydrolases"/>
    <property type="match status" value="1"/>
</dbReference>
<dbReference type="Pfam" id="PF13516">
    <property type="entry name" value="LRR_6"/>
    <property type="match status" value="5"/>
</dbReference>
<comment type="caution">
    <text evidence="25">The sequence shown here is derived from an EMBL/GenBank/DDBJ whole genome shotgun (WGS) entry which is preliminary data.</text>
</comment>